<organism evidence="3 4">
    <name type="scientific">Candidatus Defluviicoccus seviourii</name>
    <dbReference type="NCBI Taxonomy" id="2565273"/>
    <lineage>
        <taxon>Bacteria</taxon>
        <taxon>Pseudomonadati</taxon>
        <taxon>Pseudomonadota</taxon>
        <taxon>Alphaproteobacteria</taxon>
        <taxon>Rhodospirillales</taxon>
        <taxon>Rhodospirillaceae</taxon>
        <taxon>Defluviicoccus</taxon>
    </lineage>
</organism>
<evidence type="ECO:0000313" key="3">
    <source>
        <dbReference type="EMBL" id="VUX46453.1"/>
    </source>
</evidence>
<dbReference type="EMBL" id="UXAT02000015">
    <property type="protein sequence ID" value="VUX46453.1"/>
    <property type="molecule type" value="Genomic_DNA"/>
</dbReference>
<dbReference type="InterPro" id="IPR017853">
    <property type="entry name" value="GH"/>
</dbReference>
<dbReference type="GO" id="GO:0005975">
    <property type="term" value="P:carbohydrate metabolic process"/>
    <property type="evidence" value="ECO:0007669"/>
    <property type="project" value="InterPro"/>
</dbReference>
<dbReference type="PANTHER" id="PTHR47786:SF2">
    <property type="entry name" value="GLYCOSYL HYDROLASE FAMILY 13 CATALYTIC DOMAIN-CONTAINING PROTEIN"/>
    <property type="match status" value="1"/>
</dbReference>
<evidence type="ECO:0000259" key="2">
    <source>
        <dbReference type="SMART" id="SM00642"/>
    </source>
</evidence>
<name>A0A564WFW3_9PROT</name>
<dbReference type="AlphaFoldDB" id="A0A564WFW3"/>
<reference evidence="3" key="1">
    <citation type="submission" date="2018-11" db="EMBL/GenBank/DDBJ databases">
        <authorList>
            <person name="Onetto C."/>
        </authorList>
    </citation>
    <scope>NUCLEOTIDE SEQUENCE [LARGE SCALE GENOMIC DNA]</scope>
</reference>
<dbReference type="Gene3D" id="3.20.20.80">
    <property type="entry name" value="Glycosidases"/>
    <property type="match status" value="1"/>
</dbReference>
<comment type="caution">
    <text evidence="3">The sequence shown here is derived from an EMBL/GenBank/DDBJ whole genome shotgun (WGS) entry which is preliminary data.</text>
</comment>
<dbReference type="PANTHER" id="PTHR47786">
    <property type="entry name" value="ALPHA-1,4-GLUCAN:MALTOSE-1-PHOSPHATE MALTOSYLTRANSFERASE"/>
    <property type="match status" value="1"/>
</dbReference>
<dbReference type="CDD" id="cd11347">
    <property type="entry name" value="AmyAc_1"/>
    <property type="match status" value="1"/>
</dbReference>
<sequence length="515" mass="58889">MASKRNQECSLLYQVNTRVWLNDLAGEMGRPATLDDIPDAALDRIAALGFKWVWLLGVWRLGERGRQISRARNDWRAEFKHILPDLTDQDISGSCFAITGYTVGPTLGGTAALGRLRRRLRARNLRLILDFVPNHTALDHPWIKDRPHFYVTGTDADLAREPHNYCHVDTRDGPRVIAHGRDPYFPGWPDTAQLNYGEVAVQEAMRQELLNVAGICDGVRCDMAMLMLPEVYRRTWNIDIEPFWPEAIRCIRLDQPDFVFIAEVYWDLEWTLLQQGFDYTYDKRLYDRLRGQNALSVKEHLAADQDFQRKQVRFLENHDEPRAAAAFPPSVHEAAAVLTYLSPGLRFFHQGQMEGRKTHIPMHLCRAPAEAIDTAVRNFYQRLLRVLRLPIVRSGDWTLLTPAPTDQAPTDQAPTDQAPTDQKDDDTESDREIIACVWSLEKRNRVLVIVNYTPEPVSSHLKLPFPDLRRQKVRLRDLMGTTKGEESGDALLKTGLAIDLPPWGYRVLELSVVAS</sequence>
<proteinExistence type="predicted"/>
<gene>
    <name evidence="3" type="ORF">DF3PA_220011</name>
</gene>
<dbReference type="Proteomes" id="UP000326641">
    <property type="component" value="Unassembled WGS sequence"/>
</dbReference>
<dbReference type="SUPFAM" id="SSF51445">
    <property type="entry name" value="(Trans)glycosidases"/>
    <property type="match status" value="1"/>
</dbReference>
<dbReference type="SMART" id="SM00642">
    <property type="entry name" value="Aamy"/>
    <property type="match status" value="1"/>
</dbReference>
<feature type="compositionally biased region" description="Polar residues" evidence="1">
    <location>
        <begin position="407"/>
        <end position="420"/>
    </location>
</feature>
<keyword evidence="4" id="KW-1185">Reference proteome</keyword>
<protein>
    <submittedName>
        <fullName evidence="3">Alpha-amylase</fullName>
    </submittedName>
</protein>
<feature type="domain" description="Glycosyl hydrolase family 13 catalytic" evidence="2">
    <location>
        <begin position="14"/>
        <end position="387"/>
    </location>
</feature>
<evidence type="ECO:0000313" key="4">
    <source>
        <dbReference type="Proteomes" id="UP000326641"/>
    </source>
</evidence>
<evidence type="ECO:0000256" key="1">
    <source>
        <dbReference type="SAM" id="MobiDB-lite"/>
    </source>
</evidence>
<accession>A0A564WFW3</accession>
<feature type="region of interest" description="Disordered" evidence="1">
    <location>
        <begin position="400"/>
        <end position="429"/>
    </location>
</feature>
<dbReference type="Pfam" id="PF00128">
    <property type="entry name" value="Alpha-amylase"/>
    <property type="match status" value="1"/>
</dbReference>
<dbReference type="InterPro" id="IPR006047">
    <property type="entry name" value="GH13_cat_dom"/>
</dbReference>